<feature type="transmembrane region" description="Helical" evidence="1">
    <location>
        <begin position="39"/>
        <end position="56"/>
    </location>
</feature>
<dbReference type="Proteomes" id="UP001154265">
    <property type="component" value="Unassembled WGS sequence"/>
</dbReference>
<dbReference type="RefSeq" id="WP_277867510.1">
    <property type="nucleotide sequence ID" value="NZ_JAKKUT010000002.1"/>
</dbReference>
<keyword evidence="3" id="KW-1185">Reference proteome</keyword>
<dbReference type="EMBL" id="JAKKUT010000002">
    <property type="protein sequence ID" value="MDG2991648.1"/>
    <property type="molecule type" value="Genomic_DNA"/>
</dbReference>
<feature type="transmembrane region" description="Helical" evidence="1">
    <location>
        <begin position="103"/>
        <end position="136"/>
    </location>
</feature>
<proteinExistence type="predicted"/>
<organism evidence="2 3">
    <name type="scientific">Candidatus Synechococcus calcipolaris G9</name>
    <dbReference type="NCBI Taxonomy" id="1497997"/>
    <lineage>
        <taxon>Bacteria</taxon>
        <taxon>Bacillati</taxon>
        <taxon>Cyanobacteriota</taxon>
        <taxon>Cyanophyceae</taxon>
        <taxon>Synechococcales</taxon>
        <taxon>Synechococcaceae</taxon>
        <taxon>Synechococcus</taxon>
    </lineage>
</organism>
<comment type="caution">
    <text evidence="2">The sequence shown here is derived from an EMBL/GenBank/DDBJ whole genome shotgun (WGS) entry which is preliminary data.</text>
</comment>
<name>A0ABT6F1I6_9SYNE</name>
<evidence type="ECO:0000256" key="1">
    <source>
        <dbReference type="SAM" id="Phobius"/>
    </source>
</evidence>
<dbReference type="PANTHER" id="PTHR40076">
    <property type="entry name" value="MEMBRANE PROTEIN-RELATED"/>
    <property type="match status" value="1"/>
</dbReference>
<sequence length="272" mass="29449">MYDNSPNTPEAIAQKDCPVSIGAYLSEGWQLFSKNPGGFIGFFVLTVIISIALSNIPGAGGILNSIIMIIIGAGYYFVGFKLSRDESCEFSTFFDGFKNNNSVGILLTGLVSGLITGVFFITSYLSFAIASLPFFINLVDSINAQLDEPDADFEQIKSFLEQLPPIPGALVPILFLVGIIFLLPGIYFSVAYTFAIPLVVDRQFEFWPAMETSRKIITRNWIGIFGLLLVIGIINMVGVCLCGIGLLVTAPLSACVIVVAYRNIVGLRETVG</sequence>
<dbReference type="PANTHER" id="PTHR40076:SF1">
    <property type="entry name" value="MEMBRANE PROTEIN"/>
    <property type="match status" value="1"/>
</dbReference>
<evidence type="ECO:0000313" key="3">
    <source>
        <dbReference type="Proteomes" id="UP001154265"/>
    </source>
</evidence>
<feature type="transmembrane region" description="Helical" evidence="1">
    <location>
        <begin position="221"/>
        <end position="248"/>
    </location>
</feature>
<feature type="transmembrane region" description="Helical" evidence="1">
    <location>
        <begin position="173"/>
        <end position="200"/>
    </location>
</feature>
<dbReference type="InterPro" id="IPR010380">
    <property type="entry name" value="DUF975"/>
</dbReference>
<gene>
    <name evidence="2" type="ORF">L3556_11995</name>
</gene>
<evidence type="ECO:0008006" key="4">
    <source>
        <dbReference type="Google" id="ProtNLM"/>
    </source>
</evidence>
<reference evidence="2" key="1">
    <citation type="journal article" date="2022" name="Genome Biol. Evol.">
        <title>A New Gene Family Diagnostic for Intracellular Biomineralization of Amorphous Ca Carbonates by Cyanobacteria.</title>
        <authorList>
            <person name="Benzerara K."/>
            <person name="Duprat E."/>
            <person name="Bitard-Feildel T."/>
            <person name="Caumes G."/>
            <person name="Cassier-Chauvat C."/>
            <person name="Chauvat F."/>
            <person name="Dezi M."/>
            <person name="Diop S.I."/>
            <person name="Gaschignard G."/>
            <person name="Gorgen S."/>
            <person name="Gugger M."/>
            <person name="Lopez-Garcia P."/>
            <person name="Millet M."/>
            <person name="Skouri-Panet F."/>
            <person name="Moreira D."/>
            <person name="Callebaut I."/>
        </authorList>
    </citation>
    <scope>NUCLEOTIDE SEQUENCE</scope>
    <source>
        <strain evidence="2">G9</strain>
    </source>
</reference>
<protein>
    <recommendedName>
        <fullName evidence="4">DUF975 family protein</fullName>
    </recommendedName>
</protein>
<keyword evidence="1" id="KW-0812">Transmembrane</keyword>
<keyword evidence="1" id="KW-1133">Transmembrane helix</keyword>
<reference evidence="2" key="2">
    <citation type="submission" date="2022-01" db="EMBL/GenBank/DDBJ databases">
        <authorList>
            <person name="Zivanovic Y."/>
            <person name="Moreira D."/>
            <person name="Lopez-Garcia P."/>
        </authorList>
    </citation>
    <scope>NUCLEOTIDE SEQUENCE</scope>
    <source>
        <strain evidence="2">G9</strain>
    </source>
</reference>
<accession>A0ABT6F1I6</accession>
<feature type="transmembrane region" description="Helical" evidence="1">
    <location>
        <begin position="62"/>
        <end position="82"/>
    </location>
</feature>
<keyword evidence="1" id="KW-0472">Membrane</keyword>
<evidence type="ECO:0000313" key="2">
    <source>
        <dbReference type="EMBL" id="MDG2991648.1"/>
    </source>
</evidence>